<proteinExistence type="predicted"/>
<name>A0ABQ5HB68_9ASTR</name>
<evidence type="ECO:0000313" key="1">
    <source>
        <dbReference type="EMBL" id="GJT84555.1"/>
    </source>
</evidence>
<reference evidence="1" key="1">
    <citation type="journal article" date="2022" name="Int. J. Mol. Sci.">
        <title>Draft Genome of Tanacetum Coccineum: Genomic Comparison of Closely Related Tanacetum-Family Plants.</title>
        <authorList>
            <person name="Yamashiro T."/>
            <person name="Shiraishi A."/>
            <person name="Nakayama K."/>
            <person name="Satake H."/>
        </authorList>
    </citation>
    <scope>NUCLEOTIDE SEQUENCE</scope>
</reference>
<reference evidence="1" key="2">
    <citation type="submission" date="2022-01" db="EMBL/GenBank/DDBJ databases">
        <authorList>
            <person name="Yamashiro T."/>
            <person name="Shiraishi A."/>
            <person name="Satake H."/>
            <person name="Nakayama K."/>
        </authorList>
    </citation>
    <scope>NUCLEOTIDE SEQUENCE</scope>
</reference>
<gene>
    <name evidence="1" type="ORF">Tco_1066272</name>
</gene>
<protein>
    <submittedName>
        <fullName evidence="1">Uncharacterized protein</fullName>
    </submittedName>
</protein>
<dbReference type="Proteomes" id="UP001151760">
    <property type="component" value="Unassembled WGS sequence"/>
</dbReference>
<comment type="caution">
    <text evidence="1">The sequence shown here is derived from an EMBL/GenBank/DDBJ whole genome shotgun (WGS) entry which is preliminary data.</text>
</comment>
<keyword evidence="2" id="KW-1185">Reference proteome</keyword>
<evidence type="ECO:0000313" key="2">
    <source>
        <dbReference type="Proteomes" id="UP001151760"/>
    </source>
</evidence>
<sequence length="131" mass="14619">MVVAVVSWDGGHGGGGFSGGEEVEMARGSAWWWGSGRSGDGEHFWTWPEYSPEKFSGGGWPERRWRWNSPENGEREGDIYICATPPSTIQMITVENKVAPKVPTKCKNFYVSSDAMENEANKKRSQKALVY</sequence>
<dbReference type="EMBL" id="BQNB010019369">
    <property type="protein sequence ID" value="GJT84555.1"/>
    <property type="molecule type" value="Genomic_DNA"/>
</dbReference>
<accession>A0ABQ5HB68</accession>
<organism evidence="1 2">
    <name type="scientific">Tanacetum coccineum</name>
    <dbReference type="NCBI Taxonomy" id="301880"/>
    <lineage>
        <taxon>Eukaryota</taxon>
        <taxon>Viridiplantae</taxon>
        <taxon>Streptophyta</taxon>
        <taxon>Embryophyta</taxon>
        <taxon>Tracheophyta</taxon>
        <taxon>Spermatophyta</taxon>
        <taxon>Magnoliopsida</taxon>
        <taxon>eudicotyledons</taxon>
        <taxon>Gunneridae</taxon>
        <taxon>Pentapetalae</taxon>
        <taxon>asterids</taxon>
        <taxon>campanulids</taxon>
        <taxon>Asterales</taxon>
        <taxon>Asteraceae</taxon>
        <taxon>Asteroideae</taxon>
        <taxon>Anthemideae</taxon>
        <taxon>Anthemidinae</taxon>
        <taxon>Tanacetum</taxon>
    </lineage>
</organism>